<feature type="domain" description="Phosphodiester glycosidase" evidence="2">
    <location>
        <begin position="167"/>
        <end position="332"/>
    </location>
</feature>
<reference evidence="3 4" key="1">
    <citation type="submission" date="2024-06" db="EMBL/GenBank/DDBJ databases">
        <title>The Natural Products Discovery Center: Release of the First 8490 Sequenced Strains for Exploring Actinobacteria Biosynthetic Diversity.</title>
        <authorList>
            <person name="Kalkreuter E."/>
            <person name="Kautsar S.A."/>
            <person name="Yang D."/>
            <person name="Bader C.D."/>
            <person name="Teijaro C.N."/>
            <person name="Fluegel L."/>
            <person name="Davis C.M."/>
            <person name="Simpson J.R."/>
            <person name="Lauterbach L."/>
            <person name="Steele A.D."/>
            <person name="Gui C."/>
            <person name="Meng S."/>
            <person name="Li G."/>
            <person name="Viehrig K."/>
            <person name="Ye F."/>
            <person name="Su P."/>
            <person name="Kiefer A.F."/>
            <person name="Nichols A."/>
            <person name="Cepeda A.J."/>
            <person name="Yan W."/>
            <person name="Fan B."/>
            <person name="Jiang Y."/>
            <person name="Adhikari A."/>
            <person name="Zheng C.-J."/>
            <person name="Schuster L."/>
            <person name="Cowan T.M."/>
            <person name="Smanski M.J."/>
            <person name="Chevrette M.G."/>
            <person name="De Carvalho L.P.S."/>
            <person name="Shen B."/>
        </authorList>
    </citation>
    <scope>NUCLEOTIDE SEQUENCE [LARGE SCALE GENOMIC DNA]</scope>
    <source>
        <strain evidence="3 4">NPDC000634</strain>
    </source>
</reference>
<organism evidence="3 4">
    <name type="scientific">Streptomyces carpinensis</name>
    <dbReference type="NCBI Taxonomy" id="66369"/>
    <lineage>
        <taxon>Bacteria</taxon>
        <taxon>Bacillati</taxon>
        <taxon>Actinomycetota</taxon>
        <taxon>Actinomycetes</taxon>
        <taxon>Kitasatosporales</taxon>
        <taxon>Streptomycetaceae</taxon>
        <taxon>Streptomyces</taxon>
    </lineage>
</organism>
<evidence type="ECO:0000259" key="2">
    <source>
        <dbReference type="Pfam" id="PF09992"/>
    </source>
</evidence>
<evidence type="ECO:0000313" key="4">
    <source>
        <dbReference type="Proteomes" id="UP001458415"/>
    </source>
</evidence>
<feature type="non-terminal residue" evidence="3">
    <location>
        <position position="333"/>
    </location>
</feature>
<name>A0ABV1WL49_9ACTN</name>
<dbReference type="InterPro" id="IPR018711">
    <property type="entry name" value="NAGPA"/>
</dbReference>
<keyword evidence="4" id="KW-1185">Reference proteome</keyword>
<dbReference type="PANTHER" id="PTHR40446">
    <property type="entry name" value="N-ACETYLGLUCOSAMINE-1-PHOSPHODIESTER ALPHA-N-ACETYLGLUCOSAMINIDASE"/>
    <property type="match status" value="1"/>
</dbReference>
<dbReference type="Proteomes" id="UP001458415">
    <property type="component" value="Unassembled WGS sequence"/>
</dbReference>
<protein>
    <submittedName>
        <fullName evidence="3">Phosphodiester glycosidase family protein</fullName>
    </submittedName>
</protein>
<sequence length="333" mass="33211">MAKAKTVRSLAESVGAVAAVNGTYFDIATGHNHSGYEGDPIGLYAEHGRVLSEALNGRPALLVGHDGGRLVARVAEAATTGRLRAADGARRELDGVNRVAGLILGCGGVGGDRMASTGRLEGKPSNGVCTDPDEVVTYNAQWGADSPSGPLGSTEALLSADGTVIGTRSPAGGPLPAGGGSLYGIGNGAAWLRAHARAGSGMAVSLRITDPAGQTLPGPVETAVGGSARLLRDGVTDPDATRLGTERQPRTVAGVTADGTLLLVVIDGRAKGVSVGATGPEAADLVRSLGAVDAVNLDGGGSATAVVRGQVRNKPRETEGEPVTERPVADAIA</sequence>
<proteinExistence type="predicted"/>
<dbReference type="PANTHER" id="PTHR40446:SF2">
    <property type="entry name" value="N-ACETYLGLUCOSAMINE-1-PHOSPHODIESTER ALPHA-N-ACETYLGLUCOSAMINIDASE"/>
    <property type="match status" value="1"/>
</dbReference>
<feature type="region of interest" description="Disordered" evidence="1">
    <location>
        <begin position="313"/>
        <end position="333"/>
    </location>
</feature>
<dbReference type="EMBL" id="JBEPCU010001784">
    <property type="protein sequence ID" value="MER6984367.1"/>
    <property type="molecule type" value="Genomic_DNA"/>
</dbReference>
<comment type="caution">
    <text evidence="3">The sequence shown here is derived from an EMBL/GenBank/DDBJ whole genome shotgun (WGS) entry which is preliminary data.</text>
</comment>
<dbReference type="Pfam" id="PF09992">
    <property type="entry name" value="NAGPA"/>
    <property type="match status" value="1"/>
</dbReference>
<gene>
    <name evidence="3" type="ORF">ABT317_47350</name>
</gene>
<dbReference type="GO" id="GO:0016798">
    <property type="term" value="F:hydrolase activity, acting on glycosyl bonds"/>
    <property type="evidence" value="ECO:0007669"/>
    <property type="project" value="UniProtKB-KW"/>
</dbReference>
<keyword evidence="3" id="KW-0378">Hydrolase</keyword>
<keyword evidence="3" id="KW-0326">Glycosidase</keyword>
<feature type="compositionally biased region" description="Basic and acidic residues" evidence="1">
    <location>
        <begin position="314"/>
        <end position="333"/>
    </location>
</feature>
<evidence type="ECO:0000313" key="3">
    <source>
        <dbReference type="EMBL" id="MER6984367.1"/>
    </source>
</evidence>
<accession>A0ABV1WL49</accession>
<evidence type="ECO:0000256" key="1">
    <source>
        <dbReference type="SAM" id="MobiDB-lite"/>
    </source>
</evidence>